<dbReference type="Proteomes" id="UP001369958">
    <property type="component" value="Chromosome"/>
</dbReference>
<feature type="region of interest" description="Disordered" evidence="1">
    <location>
        <begin position="135"/>
        <end position="154"/>
    </location>
</feature>
<protein>
    <submittedName>
        <fullName evidence="2">Uncharacterized protein</fullName>
    </submittedName>
</protein>
<name>A0ABZ2I481_9HYPH</name>
<proteinExistence type="predicted"/>
<organism evidence="2 3">
    <name type="scientific">Pelagibacterium nitratireducens</name>
    <dbReference type="NCBI Taxonomy" id="1046114"/>
    <lineage>
        <taxon>Bacteria</taxon>
        <taxon>Pseudomonadati</taxon>
        <taxon>Pseudomonadota</taxon>
        <taxon>Alphaproteobacteria</taxon>
        <taxon>Hyphomicrobiales</taxon>
        <taxon>Devosiaceae</taxon>
        <taxon>Pelagibacterium</taxon>
    </lineage>
</organism>
<dbReference type="EMBL" id="CP146275">
    <property type="protein sequence ID" value="WWT34607.1"/>
    <property type="molecule type" value="Genomic_DNA"/>
</dbReference>
<keyword evidence="3" id="KW-1185">Reference proteome</keyword>
<gene>
    <name evidence="2" type="ORF">V6617_09110</name>
</gene>
<evidence type="ECO:0000313" key="2">
    <source>
        <dbReference type="EMBL" id="WWT34607.1"/>
    </source>
</evidence>
<reference evidence="2 3" key="1">
    <citation type="submission" date="2024-02" db="EMBL/GenBank/DDBJ databases">
        <title>Complete genome sequence of Pelagibacterium nitratireducens ZH15.</title>
        <authorList>
            <person name="Zhao L.H."/>
        </authorList>
    </citation>
    <scope>NUCLEOTIDE SEQUENCE [LARGE SCALE GENOMIC DNA]</scope>
    <source>
        <strain evidence="2 3">ZH15</strain>
    </source>
</reference>
<dbReference type="RefSeq" id="WP_338610603.1">
    <property type="nucleotide sequence ID" value="NZ_CP146275.1"/>
</dbReference>
<evidence type="ECO:0000256" key="1">
    <source>
        <dbReference type="SAM" id="MobiDB-lite"/>
    </source>
</evidence>
<evidence type="ECO:0000313" key="3">
    <source>
        <dbReference type="Proteomes" id="UP001369958"/>
    </source>
</evidence>
<sequence>MVKDAYPRRSDLSHYDQRRARHIREHRYFLGTLRTVVANTPNVTWHGQHRVLRGLAKKAGFASYDFVTARLTADGAPHILAMLPDRIWHHNTARAKLKKLTGLADEVGIHFKLTRQREFTLDLLLRPATITGPLSPHTPNEFGAVLPPGHFPSP</sequence>
<accession>A0ABZ2I481</accession>